<dbReference type="Gene3D" id="3.90.550.10">
    <property type="entry name" value="Spore Coat Polysaccharide Biosynthesis Protein SpsA, Chain A"/>
    <property type="match status" value="1"/>
</dbReference>
<dbReference type="GO" id="GO:0006493">
    <property type="term" value="P:protein O-linked glycosylation"/>
    <property type="evidence" value="ECO:0007669"/>
    <property type="project" value="TreeGrafter"/>
</dbReference>
<dbReference type="PIRSF" id="PIRSF018153">
    <property type="entry name" value="Glyco_trans_15"/>
    <property type="match status" value="1"/>
</dbReference>
<keyword evidence="6" id="KW-1185">Reference proteome</keyword>
<proteinExistence type="inferred from homology"/>
<dbReference type="GO" id="GO:0000026">
    <property type="term" value="F:alpha-1,2-mannosyltransferase activity"/>
    <property type="evidence" value="ECO:0007669"/>
    <property type="project" value="TreeGrafter"/>
</dbReference>
<dbReference type="GO" id="GO:0006487">
    <property type="term" value="P:protein N-linked glycosylation"/>
    <property type="evidence" value="ECO:0007669"/>
    <property type="project" value="TreeGrafter"/>
</dbReference>
<accession>A0A9W8AVJ2</accession>
<evidence type="ECO:0000256" key="2">
    <source>
        <dbReference type="ARBA" id="ARBA00022679"/>
    </source>
</evidence>
<evidence type="ECO:0000256" key="1">
    <source>
        <dbReference type="ARBA" id="ARBA00007677"/>
    </source>
</evidence>
<dbReference type="OrthoDB" id="439943at2759"/>
<organism evidence="5 6">
    <name type="scientific">Dispira parvispora</name>
    <dbReference type="NCBI Taxonomy" id="1520584"/>
    <lineage>
        <taxon>Eukaryota</taxon>
        <taxon>Fungi</taxon>
        <taxon>Fungi incertae sedis</taxon>
        <taxon>Zoopagomycota</taxon>
        <taxon>Kickxellomycotina</taxon>
        <taxon>Dimargaritomycetes</taxon>
        <taxon>Dimargaritales</taxon>
        <taxon>Dimargaritaceae</taxon>
        <taxon>Dispira</taxon>
    </lineage>
</organism>
<dbReference type="GO" id="GO:0005794">
    <property type="term" value="C:Golgi apparatus"/>
    <property type="evidence" value="ECO:0007669"/>
    <property type="project" value="TreeGrafter"/>
</dbReference>
<gene>
    <name evidence="5" type="ORF">IWQ62_002516</name>
</gene>
<evidence type="ECO:0000313" key="5">
    <source>
        <dbReference type="EMBL" id="KAJ1966080.1"/>
    </source>
</evidence>
<dbReference type="FunFam" id="3.90.550.10:FF:000051">
    <property type="entry name" value="Alpha-1,2-mannosyltransferase (Ktr4)"/>
    <property type="match status" value="1"/>
</dbReference>
<dbReference type="AlphaFoldDB" id="A0A9W8AVJ2"/>
<keyword evidence="4" id="KW-0472">Membrane</keyword>
<protein>
    <recommendedName>
        <fullName evidence="7">Alpha-1,2-mannosyltransferase</fullName>
    </recommendedName>
</protein>
<evidence type="ECO:0000313" key="6">
    <source>
        <dbReference type="Proteomes" id="UP001150925"/>
    </source>
</evidence>
<feature type="active site" description="Nucleophile" evidence="3">
    <location>
        <position position="279"/>
    </location>
</feature>
<dbReference type="PANTHER" id="PTHR31121">
    <property type="entry name" value="ALPHA-1,2 MANNOSYLTRANSFERASE KTR1"/>
    <property type="match status" value="1"/>
</dbReference>
<feature type="transmembrane region" description="Helical" evidence="4">
    <location>
        <begin position="12"/>
        <end position="31"/>
    </location>
</feature>
<keyword evidence="2" id="KW-0808">Transferase</keyword>
<keyword evidence="4" id="KW-1133">Transmembrane helix</keyword>
<dbReference type="GO" id="GO:0016020">
    <property type="term" value="C:membrane"/>
    <property type="evidence" value="ECO:0007669"/>
    <property type="project" value="InterPro"/>
</dbReference>
<sequence>MALFTNVKLRIVLVLVLMLVAVHYLLLPMVTDQAARKPSQRQATEFTTDGDASYSYANFDPLHPPPYTEERAKAGFVILTRNSDLHDLRATLRQLEDRFNRRYNYPYVFLNNEPFTEEFKKLTTSLVSGNTSYGLIPHEHWSYPSWIDTNKAAETRVRMKDIIYGDSESYRFMCRYESGFFFRHPLLDQFDYYWRVEPSVEFSCDIRYDPFLLMQKRGLKYGFTISLLEFEETVPTLWKTTRDFMKEHPELVAQSNTLAWVTDDNGERYNMCHFWSNFEIASVKWLRSEQYMTYFDYLDKAGGFFYERWGDAPVHSLAVAMFLKKEEVHWFEDIGYYHGPFYNCPNAKALSPYCHCNPADSVHLTGHSCTRQWLVLPDSA</sequence>
<reference evidence="5" key="1">
    <citation type="submission" date="2022-07" db="EMBL/GenBank/DDBJ databases">
        <title>Phylogenomic reconstructions and comparative analyses of Kickxellomycotina fungi.</title>
        <authorList>
            <person name="Reynolds N.K."/>
            <person name="Stajich J.E."/>
            <person name="Barry K."/>
            <person name="Grigoriev I.V."/>
            <person name="Crous P."/>
            <person name="Smith M.E."/>
        </authorList>
    </citation>
    <scope>NUCLEOTIDE SEQUENCE</scope>
    <source>
        <strain evidence="5">RSA 1196</strain>
    </source>
</reference>
<dbReference type="Pfam" id="PF01793">
    <property type="entry name" value="Glyco_transf_15"/>
    <property type="match status" value="1"/>
</dbReference>
<dbReference type="Proteomes" id="UP001150925">
    <property type="component" value="Unassembled WGS sequence"/>
</dbReference>
<dbReference type="EMBL" id="JANBPY010000543">
    <property type="protein sequence ID" value="KAJ1966080.1"/>
    <property type="molecule type" value="Genomic_DNA"/>
</dbReference>
<evidence type="ECO:0000256" key="3">
    <source>
        <dbReference type="PIRSR" id="PIRSR018153-1"/>
    </source>
</evidence>
<dbReference type="InterPro" id="IPR029044">
    <property type="entry name" value="Nucleotide-diphossugar_trans"/>
</dbReference>
<dbReference type="PANTHER" id="PTHR31121:SF6">
    <property type="entry name" value="ALPHA-1,2 MANNOSYLTRANSFERASE KTR1"/>
    <property type="match status" value="1"/>
</dbReference>
<dbReference type="GO" id="GO:0000032">
    <property type="term" value="P:cell wall mannoprotein biosynthetic process"/>
    <property type="evidence" value="ECO:0007669"/>
    <property type="project" value="TreeGrafter"/>
</dbReference>
<name>A0A9W8AVJ2_9FUNG</name>
<keyword evidence="4" id="KW-0812">Transmembrane</keyword>
<evidence type="ECO:0008006" key="7">
    <source>
        <dbReference type="Google" id="ProtNLM"/>
    </source>
</evidence>
<dbReference type="InterPro" id="IPR002685">
    <property type="entry name" value="Glyco_trans_15"/>
</dbReference>
<comment type="similarity">
    <text evidence="1">Belongs to the glycosyltransferase 15 family.</text>
</comment>
<dbReference type="SUPFAM" id="SSF53448">
    <property type="entry name" value="Nucleotide-diphospho-sugar transferases"/>
    <property type="match status" value="1"/>
</dbReference>
<evidence type="ECO:0000256" key="4">
    <source>
        <dbReference type="SAM" id="Phobius"/>
    </source>
</evidence>
<comment type="caution">
    <text evidence="5">The sequence shown here is derived from an EMBL/GenBank/DDBJ whole genome shotgun (WGS) entry which is preliminary data.</text>
</comment>